<keyword evidence="2" id="KW-1003">Cell membrane</keyword>
<keyword evidence="5 6" id="KW-0472">Membrane</keyword>
<protein>
    <submittedName>
        <fullName evidence="7">LysE family transporter</fullName>
    </submittedName>
</protein>
<sequence length="204" mass="22473">MEPLFHGIVLAFGLILPLGMQNVFIFNQGTAHKKFSNALPAIITAGVCDTILIYSAVAGVSVLVIDFGWLRNTLYLGGFFFLIYMGGLLWKSSKATHKQVMGSFTTKRQIIFAASVSLLNPHGFIDIVIVIGTSSLIYTGMEKWIFTFSCIGVSWVWFFALASVGRQIGQLDKTGTVITRLNQISAIIIWGIAIYMGWQLINLV</sequence>
<keyword evidence="4 6" id="KW-1133">Transmembrane helix</keyword>
<comment type="subcellular location">
    <subcellularLocation>
        <location evidence="1">Cell membrane</location>
        <topology evidence="1">Multi-pass membrane protein</topology>
    </subcellularLocation>
</comment>
<dbReference type="Proteomes" id="UP001172142">
    <property type="component" value="Unassembled WGS sequence"/>
</dbReference>
<evidence type="ECO:0000256" key="3">
    <source>
        <dbReference type="ARBA" id="ARBA00022692"/>
    </source>
</evidence>
<organism evidence="7 8">
    <name type="scientific">Planococcus shenhongbingii</name>
    <dbReference type="NCBI Taxonomy" id="3058398"/>
    <lineage>
        <taxon>Bacteria</taxon>
        <taxon>Bacillati</taxon>
        <taxon>Bacillota</taxon>
        <taxon>Bacilli</taxon>
        <taxon>Bacillales</taxon>
        <taxon>Caryophanaceae</taxon>
        <taxon>Planococcus</taxon>
    </lineage>
</organism>
<dbReference type="RefSeq" id="WP_300991782.1">
    <property type="nucleotide sequence ID" value="NZ_CP129235.1"/>
</dbReference>
<evidence type="ECO:0000256" key="1">
    <source>
        <dbReference type="ARBA" id="ARBA00004651"/>
    </source>
</evidence>
<evidence type="ECO:0000313" key="8">
    <source>
        <dbReference type="Proteomes" id="UP001172142"/>
    </source>
</evidence>
<proteinExistence type="predicted"/>
<feature type="transmembrane region" description="Helical" evidence="6">
    <location>
        <begin position="184"/>
        <end position="201"/>
    </location>
</feature>
<evidence type="ECO:0000256" key="2">
    <source>
        <dbReference type="ARBA" id="ARBA00022475"/>
    </source>
</evidence>
<accession>A0ABT8NF49</accession>
<reference evidence="7 8" key="1">
    <citation type="submission" date="2023-07" db="EMBL/GenBank/DDBJ databases">
        <title>Novel species in genus Planococcus.</title>
        <authorList>
            <person name="Ning S."/>
        </authorList>
    </citation>
    <scope>NUCLEOTIDE SEQUENCE [LARGE SCALE GENOMIC DNA]</scope>
    <source>
        <strain evidence="7 8">N017</strain>
    </source>
</reference>
<dbReference type="PANTHER" id="PTHR30086">
    <property type="entry name" value="ARGININE EXPORTER PROTEIN ARGO"/>
    <property type="match status" value="1"/>
</dbReference>
<feature type="transmembrane region" description="Helical" evidence="6">
    <location>
        <begin position="73"/>
        <end position="90"/>
    </location>
</feature>
<keyword evidence="3 6" id="KW-0812">Transmembrane</keyword>
<feature type="transmembrane region" description="Helical" evidence="6">
    <location>
        <begin position="38"/>
        <end position="67"/>
    </location>
</feature>
<dbReference type="PANTHER" id="PTHR30086:SF20">
    <property type="entry name" value="ARGININE EXPORTER PROTEIN ARGO-RELATED"/>
    <property type="match status" value="1"/>
</dbReference>
<dbReference type="Pfam" id="PF01810">
    <property type="entry name" value="LysE"/>
    <property type="match status" value="1"/>
</dbReference>
<gene>
    <name evidence="7" type="ORF">QWY13_13450</name>
</gene>
<evidence type="ECO:0000256" key="6">
    <source>
        <dbReference type="SAM" id="Phobius"/>
    </source>
</evidence>
<comment type="caution">
    <text evidence="7">The sequence shown here is derived from an EMBL/GenBank/DDBJ whole genome shotgun (WGS) entry which is preliminary data.</text>
</comment>
<dbReference type="EMBL" id="JAUJWU010000003">
    <property type="protein sequence ID" value="MDN7246497.1"/>
    <property type="molecule type" value="Genomic_DNA"/>
</dbReference>
<feature type="transmembrane region" description="Helical" evidence="6">
    <location>
        <begin position="6"/>
        <end position="26"/>
    </location>
</feature>
<evidence type="ECO:0000256" key="4">
    <source>
        <dbReference type="ARBA" id="ARBA00022989"/>
    </source>
</evidence>
<feature type="transmembrane region" description="Helical" evidence="6">
    <location>
        <begin position="144"/>
        <end position="164"/>
    </location>
</feature>
<dbReference type="InterPro" id="IPR001123">
    <property type="entry name" value="LeuE-type"/>
</dbReference>
<name>A0ABT8NF49_9BACL</name>
<feature type="transmembrane region" description="Helical" evidence="6">
    <location>
        <begin position="110"/>
        <end position="138"/>
    </location>
</feature>
<keyword evidence="8" id="KW-1185">Reference proteome</keyword>
<evidence type="ECO:0000256" key="5">
    <source>
        <dbReference type="ARBA" id="ARBA00023136"/>
    </source>
</evidence>
<evidence type="ECO:0000313" key="7">
    <source>
        <dbReference type="EMBL" id="MDN7246497.1"/>
    </source>
</evidence>